<reference evidence="1" key="1">
    <citation type="journal article" date="2014" name="Int. J. Syst. Evol. Microbiol.">
        <title>Complete genome sequence of Corynebacterium casei LMG S-19264T (=DSM 44701T), isolated from a smear-ripened cheese.</title>
        <authorList>
            <consortium name="US DOE Joint Genome Institute (JGI-PGF)"/>
            <person name="Walter F."/>
            <person name="Albersmeier A."/>
            <person name="Kalinowski J."/>
            <person name="Ruckert C."/>
        </authorList>
    </citation>
    <scope>NUCLEOTIDE SEQUENCE</scope>
    <source>
        <strain evidence="1">CGMCC 1.15454</strain>
    </source>
</reference>
<name>A0A9W5X750_9BACI</name>
<proteinExistence type="predicted"/>
<organism evidence="1 2">
    <name type="scientific">Lentibacillus populi</name>
    <dbReference type="NCBI Taxonomy" id="1827502"/>
    <lineage>
        <taxon>Bacteria</taxon>
        <taxon>Bacillati</taxon>
        <taxon>Bacillota</taxon>
        <taxon>Bacilli</taxon>
        <taxon>Bacillales</taxon>
        <taxon>Bacillaceae</taxon>
        <taxon>Lentibacillus</taxon>
    </lineage>
</organism>
<dbReference type="Proteomes" id="UP000621492">
    <property type="component" value="Unassembled WGS sequence"/>
</dbReference>
<protein>
    <submittedName>
        <fullName evidence="1">Uncharacterized protein</fullName>
    </submittedName>
</protein>
<dbReference type="EMBL" id="BMJD01000046">
    <property type="protein sequence ID" value="GGB57460.1"/>
    <property type="molecule type" value="Genomic_DNA"/>
</dbReference>
<sequence>MKPIFVSHEAYQQFVMDRLQKHYSGGVLTLVNSDWPVITKLWMTNLSKITTMLEPFYGKKGPAPRDPASMM</sequence>
<accession>A0A9W5X750</accession>
<evidence type="ECO:0000313" key="2">
    <source>
        <dbReference type="Proteomes" id="UP000621492"/>
    </source>
</evidence>
<dbReference type="AlphaFoldDB" id="A0A9W5X750"/>
<reference evidence="1" key="2">
    <citation type="submission" date="2020-09" db="EMBL/GenBank/DDBJ databases">
        <authorList>
            <person name="Sun Q."/>
            <person name="Zhou Y."/>
        </authorList>
    </citation>
    <scope>NUCLEOTIDE SEQUENCE</scope>
    <source>
        <strain evidence="1">CGMCC 1.15454</strain>
    </source>
</reference>
<gene>
    <name evidence="1" type="ORF">GCM10011409_38680</name>
</gene>
<comment type="caution">
    <text evidence="1">The sequence shown here is derived from an EMBL/GenBank/DDBJ whole genome shotgun (WGS) entry which is preliminary data.</text>
</comment>
<evidence type="ECO:0000313" key="1">
    <source>
        <dbReference type="EMBL" id="GGB57460.1"/>
    </source>
</evidence>
<keyword evidence="2" id="KW-1185">Reference proteome</keyword>
<dbReference type="RefSeq" id="WP_155555040.1">
    <property type="nucleotide sequence ID" value="NZ_BMJD01000046.1"/>
</dbReference>